<keyword evidence="3" id="KW-1185">Reference proteome</keyword>
<evidence type="ECO:0000313" key="2">
    <source>
        <dbReference type="EMBL" id="KAK8596561.1"/>
    </source>
</evidence>
<evidence type="ECO:0000256" key="1">
    <source>
        <dbReference type="SAM" id="MobiDB-lite"/>
    </source>
</evidence>
<name>A0ABR2G7J5_9ROSI</name>
<feature type="region of interest" description="Disordered" evidence="1">
    <location>
        <begin position="8"/>
        <end position="31"/>
    </location>
</feature>
<protein>
    <submittedName>
        <fullName evidence="2">Uncharacterized protein</fullName>
    </submittedName>
</protein>
<dbReference type="Proteomes" id="UP001472677">
    <property type="component" value="Unassembled WGS sequence"/>
</dbReference>
<accession>A0ABR2G7J5</accession>
<feature type="compositionally biased region" description="Polar residues" evidence="1">
    <location>
        <begin position="12"/>
        <end position="23"/>
    </location>
</feature>
<proteinExistence type="predicted"/>
<dbReference type="EMBL" id="JBBPBM010000002">
    <property type="protein sequence ID" value="KAK8596561.1"/>
    <property type="molecule type" value="Genomic_DNA"/>
</dbReference>
<comment type="caution">
    <text evidence="2">The sequence shown here is derived from an EMBL/GenBank/DDBJ whole genome shotgun (WGS) entry which is preliminary data.</text>
</comment>
<reference evidence="2 3" key="1">
    <citation type="journal article" date="2024" name="G3 (Bethesda)">
        <title>Genome assembly of Hibiscus sabdariffa L. provides insights into metabolisms of medicinal natural products.</title>
        <authorList>
            <person name="Kim T."/>
        </authorList>
    </citation>
    <scope>NUCLEOTIDE SEQUENCE [LARGE SCALE GENOMIC DNA]</scope>
    <source>
        <strain evidence="2">TK-2024</strain>
        <tissue evidence="2">Old leaves</tissue>
    </source>
</reference>
<evidence type="ECO:0000313" key="3">
    <source>
        <dbReference type="Proteomes" id="UP001472677"/>
    </source>
</evidence>
<gene>
    <name evidence="2" type="ORF">V6N12_065046</name>
</gene>
<sequence>MRPCLQRRRKGSLQTISSQNPSLPSMIEDEDESQDQITWALALALLKQQQITYIEQEEPMELRIDSAIDVYLKERKKENSWDMALSLLSFTGSPILGFIRLHRLHCVQSSHGEERKKWVGSIYKRGRGRGGA</sequence>
<organism evidence="2 3">
    <name type="scientific">Hibiscus sabdariffa</name>
    <name type="common">roselle</name>
    <dbReference type="NCBI Taxonomy" id="183260"/>
    <lineage>
        <taxon>Eukaryota</taxon>
        <taxon>Viridiplantae</taxon>
        <taxon>Streptophyta</taxon>
        <taxon>Embryophyta</taxon>
        <taxon>Tracheophyta</taxon>
        <taxon>Spermatophyta</taxon>
        <taxon>Magnoliopsida</taxon>
        <taxon>eudicotyledons</taxon>
        <taxon>Gunneridae</taxon>
        <taxon>Pentapetalae</taxon>
        <taxon>rosids</taxon>
        <taxon>malvids</taxon>
        <taxon>Malvales</taxon>
        <taxon>Malvaceae</taxon>
        <taxon>Malvoideae</taxon>
        <taxon>Hibiscus</taxon>
    </lineage>
</organism>